<name>A0AA51RXJ0_9GAMM</name>
<keyword evidence="2" id="KW-1185">Reference proteome</keyword>
<accession>A0AA51RXJ0</accession>
<dbReference type="KEGG" id="plei:Q9312_19185"/>
<dbReference type="RefSeq" id="WP_309204568.1">
    <property type="nucleotide sequence ID" value="NZ_CP133549.1"/>
</dbReference>
<protein>
    <submittedName>
        <fullName evidence="1">Uncharacterized protein</fullName>
    </submittedName>
</protein>
<keyword evidence="1" id="KW-0614">Plasmid</keyword>
<dbReference type="EMBL" id="CP133549">
    <property type="protein sequence ID" value="WMS89278.1"/>
    <property type="molecule type" value="Genomic_DNA"/>
</dbReference>
<geneLocation type="plasmid" evidence="1 2">
    <name>unnamed1</name>
</geneLocation>
<organism evidence="1 2">
    <name type="scientific">Pleionea litopenaei</name>
    <dbReference type="NCBI Taxonomy" id="3070815"/>
    <lineage>
        <taxon>Bacteria</taxon>
        <taxon>Pseudomonadati</taxon>
        <taxon>Pseudomonadota</taxon>
        <taxon>Gammaproteobacteria</taxon>
        <taxon>Oceanospirillales</taxon>
        <taxon>Pleioneaceae</taxon>
        <taxon>Pleionea</taxon>
    </lineage>
</organism>
<evidence type="ECO:0000313" key="2">
    <source>
        <dbReference type="Proteomes" id="UP001239782"/>
    </source>
</evidence>
<proteinExistence type="predicted"/>
<dbReference type="AlphaFoldDB" id="A0AA51RXJ0"/>
<dbReference type="Gene3D" id="1.10.1200.10">
    <property type="entry name" value="ACP-like"/>
    <property type="match status" value="1"/>
</dbReference>
<dbReference type="InterPro" id="IPR036736">
    <property type="entry name" value="ACP-like_sf"/>
</dbReference>
<gene>
    <name evidence="1" type="ORF">Q9312_19185</name>
</gene>
<evidence type="ECO:0000313" key="1">
    <source>
        <dbReference type="EMBL" id="WMS89278.1"/>
    </source>
</evidence>
<reference evidence="1 2" key="1">
    <citation type="submission" date="2023-08" db="EMBL/GenBank/DDBJ databases">
        <title>Pleionea litopenaei sp. nov., isolated from stomach of juvenile Litopenaeus vannamei.</title>
        <authorList>
            <person name="Rho A.M."/>
            <person name="Hwang C.Y."/>
        </authorList>
    </citation>
    <scope>NUCLEOTIDE SEQUENCE [LARGE SCALE GENOMIC DNA]</scope>
    <source>
        <strain evidence="1 2">HL-JVS1</strain>
        <plasmid evidence="1 2">unnamed1</plasmid>
    </source>
</reference>
<sequence length="54" mass="6022">MARWIKAALPAVEGEQGENYEAPRGELEELLASLWSSMLDIDVAHIGRQAHFLT</sequence>
<dbReference type="Proteomes" id="UP001239782">
    <property type="component" value="Plasmid unnamed1"/>
</dbReference>